<evidence type="ECO:0000313" key="1">
    <source>
        <dbReference type="EMBL" id="VDM72227.1"/>
    </source>
</evidence>
<protein>
    <submittedName>
        <fullName evidence="1">Uncharacterized protein</fullName>
    </submittedName>
</protein>
<evidence type="ECO:0000313" key="2">
    <source>
        <dbReference type="Proteomes" id="UP000270094"/>
    </source>
</evidence>
<dbReference type="EMBL" id="UYYB01024343">
    <property type="protein sequence ID" value="VDM72227.1"/>
    <property type="molecule type" value="Genomic_DNA"/>
</dbReference>
<gene>
    <name evidence="1" type="ORF">SVUK_LOCUS7225</name>
</gene>
<dbReference type="AlphaFoldDB" id="A0A3P7J7B2"/>
<proteinExistence type="predicted"/>
<dbReference type="Proteomes" id="UP000270094">
    <property type="component" value="Unassembled WGS sequence"/>
</dbReference>
<sequence length="81" mass="8899">MDEAYSVNGASLSSARRLLIESFAVGLQMGLRRFRLTKIQSLLSYNHRPNVVNSSTVGTSYMAYTMGTASNAAQYTSDQIE</sequence>
<organism evidence="1 2">
    <name type="scientific">Strongylus vulgaris</name>
    <name type="common">Blood worm</name>
    <dbReference type="NCBI Taxonomy" id="40348"/>
    <lineage>
        <taxon>Eukaryota</taxon>
        <taxon>Metazoa</taxon>
        <taxon>Ecdysozoa</taxon>
        <taxon>Nematoda</taxon>
        <taxon>Chromadorea</taxon>
        <taxon>Rhabditida</taxon>
        <taxon>Rhabditina</taxon>
        <taxon>Rhabditomorpha</taxon>
        <taxon>Strongyloidea</taxon>
        <taxon>Strongylidae</taxon>
        <taxon>Strongylus</taxon>
    </lineage>
</organism>
<keyword evidence="2" id="KW-1185">Reference proteome</keyword>
<name>A0A3P7J7B2_STRVU</name>
<reference evidence="1 2" key="1">
    <citation type="submission" date="2018-11" db="EMBL/GenBank/DDBJ databases">
        <authorList>
            <consortium name="Pathogen Informatics"/>
        </authorList>
    </citation>
    <scope>NUCLEOTIDE SEQUENCE [LARGE SCALE GENOMIC DNA]</scope>
</reference>
<accession>A0A3P7J7B2</accession>